<evidence type="ECO:0000313" key="2">
    <source>
        <dbReference type="EMBL" id="KAG8088652.1"/>
    </source>
</evidence>
<name>A0A8J5WHU5_ZIZPA</name>
<feature type="compositionally biased region" description="Acidic residues" evidence="1">
    <location>
        <begin position="115"/>
        <end position="134"/>
    </location>
</feature>
<comment type="caution">
    <text evidence="2">The sequence shown here is derived from an EMBL/GenBank/DDBJ whole genome shotgun (WGS) entry which is preliminary data.</text>
</comment>
<dbReference type="AlphaFoldDB" id="A0A8J5WHU5"/>
<gene>
    <name evidence="2" type="ORF">GUJ93_ZPchr0010g7365</name>
</gene>
<accession>A0A8J5WHU5</accession>
<dbReference type="OrthoDB" id="694809at2759"/>
<protein>
    <submittedName>
        <fullName evidence="2">Uncharacterized protein</fullName>
    </submittedName>
</protein>
<sequence>MTPAASCFAHVAASSPFATSPRSGLDSGLAHASVWQSALARDDSGGLVRHRVLRLWLLKKTEKRNGNNKDVLLATDAYHAQGWIIDGADDEDIDPISPRRSTRMRELHDDGFNSGDDEEEANEDEEEIDFESDKDEVLPSKNYDQED</sequence>
<reference evidence="2" key="1">
    <citation type="journal article" date="2021" name="bioRxiv">
        <title>Whole Genome Assembly and Annotation of Northern Wild Rice, Zizania palustris L., Supports a Whole Genome Duplication in the Zizania Genus.</title>
        <authorList>
            <person name="Haas M."/>
            <person name="Kono T."/>
            <person name="Macchietto M."/>
            <person name="Millas R."/>
            <person name="McGilp L."/>
            <person name="Shao M."/>
            <person name="Duquette J."/>
            <person name="Hirsch C.N."/>
            <person name="Kimball J."/>
        </authorList>
    </citation>
    <scope>NUCLEOTIDE SEQUENCE</scope>
    <source>
        <tissue evidence="2">Fresh leaf tissue</tissue>
    </source>
</reference>
<evidence type="ECO:0000256" key="1">
    <source>
        <dbReference type="SAM" id="MobiDB-lite"/>
    </source>
</evidence>
<keyword evidence="3" id="KW-1185">Reference proteome</keyword>
<dbReference type="Proteomes" id="UP000729402">
    <property type="component" value="Unassembled WGS sequence"/>
</dbReference>
<dbReference type="EMBL" id="JAAALK010000082">
    <property type="protein sequence ID" value="KAG8088652.1"/>
    <property type="molecule type" value="Genomic_DNA"/>
</dbReference>
<reference evidence="2" key="2">
    <citation type="submission" date="2021-02" db="EMBL/GenBank/DDBJ databases">
        <authorList>
            <person name="Kimball J.A."/>
            <person name="Haas M.W."/>
            <person name="Macchietto M."/>
            <person name="Kono T."/>
            <person name="Duquette J."/>
            <person name="Shao M."/>
        </authorList>
    </citation>
    <scope>NUCLEOTIDE SEQUENCE</scope>
    <source>
        <tissue evidence="2">Fresh leaf tissue</tissue>
    </source>
</reference>
<proteinExistence type="predicted"/>
<evidence type="ECO:0000313" key="3">
    <source>
        <dbReference type="Proteomes" id="UP000729402"/>
    </source>
</evidence>
<organism evidence="2 3">
    <name type="scientific">Zizania palustris</name>
    <name type="common">Northern wild rice</name>
    <dbReference type="NCBI Taxonomy" id="103762"/>
    <lineage>
        <taxon>Eukaryota</taxon>
        <taxon>Viridiplantae</taxon>
        <taxon>Streptophyta</taxon>
        <taxon>Embryophyta</taxon>
        <taxon>Tracheophyta</taxon>
        <taxon>Spermatophyta</taxon>
        <taxon>Magnoliopsida</taxon>
        <taxon>Liliopsida</taxon>
        <taxon>Poales</taxon>
        <taxon>Poaceae</taxon>
        <taxon>BOP clade</taxon>
        <taxon>Oryzoideae</taxon>
        <taxon>Oryzeae</taxon>
        <taxon>Zizaniinae</taxon>
        <taxon>Zizania</taxon>
    </lineage>
</organism>
<feature type="region of interest" description="Disordered" evidence="1">
    <location>
        <begin position="87"/>
        <end position="147"/>
    </location>
</feature>